<comment type="caution">
    <text evidence="10">Lacks conserved residue(s) required for the propagation of feature annotation.</text>
</comment>
<evidence type="ECO:0000256" key="4">
    <source>
        <dbReference type="ARBA" id="ARBA00022989"/>
    </source>
</evidence>
<feature type="domain" description="G-protein coupled receptors family 1 profile" evidence="11">
    <location>
        <begin position="21"/>
        <end position="286"/>
    </location>
</feature>
<dbReference type="OMA" id="ICERPNK"/>
<keyword evidence="8 10" id="KW-0325">Glycoprotein</keyword>
<evidence type="ECO:0000256" key="10">
    <source>
        <dbReference type="RuleBase" id="RU046427"/>
    </source>
</evidence>
<dbReference type="PANTHER" id="PTHR24224:SF6">
    <property type="entry name" value="CARDIOACCELERATORY PEPTIDE RECEPTOR-RELATED"/>
    <property type="match status" value="1"/>
</dbReference>
<reference evidence="12 13" key="1">
    <citation type="journal article" date="2019" name="J. Hered.">
        <title>An Improved Genome Assembly for Drosophila navojoa, the Basal Species in the mojavensis Cluster.</title>
        <authorList>
            <person name="Vanderlinde T."/>
            <person name="Dupim E.G."/>
            <person name="Nazario-Yepiz N.O."/>
            <person name="Carvalho A.B."/>
        </authorList>
    </citation>
    <scope>NUCLEOTIDE SEQUENCE [LARGE SCALE GENOMIC DNA]</scope>
    <source>
        <strain evidence="12">Navoj_Jal97</strain>
        <tissue evidence="12">Whole organism</tissue>
    </source>
</reference>
<evidence type="ECO:0000313" key="13">
    <source>
        <dbReference type="Proteomes" id="UP000295192"/>
    </source>
</evidence>
<keyword evidence="4 10" id="KW-1133">Transmembrane helix</keyword>
<dbReference type="Gene3D" id="1.20.1070.10">
    <property type="entry name" value="Rhodopsin 7-helix transmembrane proteins"/>
    <property type="match status" value="1"/>
</dbReference>
<dbReference type="AlphaFoldDB" id="A0A484BD67"/>
<feature type="transmembrane region" description="Helical" evidence="10">
    <location>
        <begin position="12"/>
        <end position="31"/>
    </location>
</feature>
<proteinExistence type="inferred from homology"/>
<accession>A0A484BD67</accession>
<feature type="transmembrane region" description="Helical" evidence="10">
    <location>
        <begin position="161"/>
        <end position="188"/>
    </location>
</feature>
<keyword evidence="9 10" id="KW-0807">Transducer</keyword>
<dbReference type="CDD" id="cd15197">
    <property type="entry name" value="7tmA_NPSR"/>
    <property type="match status" value="1"/>
</dbReference>
<dbReference type="GO" id="GO:0005886">
    <property type="term" value="C:plasma membrane"/>
    <property type="evidence" value="ECO:0007669"/>
    <property type="project" value="UniProtKB-SubCell"/>
</dbReference>
<evidence type="ECO:0000256" key="8">
    <source>
        <dbReference type="ARBA" id="ARBA00023180"/>
    </source>
</evidence>
<comment type="subcellular location">
    <subcellularLocation>
        <location evidence="1 10">Cell membrane</location>
        <topology evidence="1 10">Multi-pass membrane protein</topology>
    </subcellularLocation>
</comment>
<name>A0A484BD67_DRONA</name>
<evidence type="ECO:0000259" key="11">
    <source>
        <dbReference type="PROSITE" id="PS50262"/>
    </source>
</evidence>
<dbReference type="Pfam" id="PF00001">
    <property type="entry name" value="7tm_1"/>
    <property type="match status" value="1"/>
</dbReference>
<dbReference type="InterPro" id="IPR001817">
    <property type="entry name" value="Vasoprsn_rcpt"/>
</dbReference>
<comment type="similarity">
    <text evidence="10">Belongs to the G-protein coupled receptor 1 family. Vasopressin/oxytocin receptor subfamily.</text>
</comment>
<evidence type="ECO:0000256" key="1">
    <source>
        <dbReference type="ARBA" id="ARBA00004651"/>
    </source>
</evidence>
<dbReference type="PROSITE" id="PS50262">
    <property type="entry name" value="G_PROTEIN_RECEP_F1_2"/>
    <property type="match status" value="1"/>
</dbReference>
<feature type="transmembrane region" description="Helical" evidence="10">
    <location>
        <begin position="121"/>
        <end position="141"/>
    </location>
</feature>
<feature type="transmembrane region" description="Helical" evidence="10">
    <location>
        <begin position="231"/>
        <end position="249"/>
    </location>
</feature>
<dbReference type="InterPro" id="IPR017452">
    <property type="entry name" value="GPCR_Rhodpsn_7TM"/>
</dbReference>
<dbReference type="OrthoDB" id="5987909at2759"/>
<protein>
    <recommendedName>
        <fullName evidence="11">G-protein coupled receptors family 1 profile domain-containing protein</fullName>
    </recommendedName>
</protein>
<dbReference type="InterPro" id="IPR052665">
    <property type="entry name" value="Neuropeptide-GPCR"/>
</dbReference>
<comment type="caution">
    <text evidence="12">The sequence shown here is derived from an EMBL/GenBank/DDBJ whole genome shotgun (WGS) entry which is preliminary data.</text>
</comment>
<keyword evidence="6 10" id="KW-0472">Membrane</keyword>
<keyword evidence="3 10" id="KW-0812">Transmembrane</keyword>
<dbReference type="GO" id="GO:0005000">
    <property type="term" value="F:vasopressin receptor activity"/>
    <property type="evidence" value="ECO:0007669"/>
    <property type="project" value="InterPro"/>
</dbReference>
<dbReference type="InterPro" id="IPR000276">
    <property type="entry name" value="GPCR_Rhodpsn"/>
</dbReference>
<sequence length="375" mass="42310">MNFMTEQFAVLWILFTIIVLGNSAVLFVMFINKNRKSRMNYFIKQLALADLFVGLLNVLTDIIWRITISWRAGNVACKVIRFSQVCVTYSSTYVLVAMSIDRYDAITHPMNFSKSWKRARHLVAGAWVVSALFSLPILVLYEEKLIQGHPQCWIELGSPMAWQIYMCLVSATLFAVPALIISACYAIIVKTIWAKGSIFVPTDRAGFGGAATRRASSRGIIPRAKVKTVKMTLTIVFVFIICWSPYIIFDLLQVFGQIPHSQTNIAIATFIQSLAPLNSAANPLIYCLFSSQVFRTLSRFPPFKWLTCCCKSYRNNSQQNRCHTVGRRLHNSCDSMRTLTTSLTVSRRSTNKANARVIICERPNKVITVAAMSEV</sequence>
<dbReference type="GO" id="GO:0008188">
    <property type="term" value="F:neuropeptide receptor activity"/>
    <property type="evidence" value="ECO:0007669"/>
    <property type="project" value="TreeGrafter"/>
</dbReference>
<gene>
    <name evidence="12" type="ORF">AWZ03_007863</name>
</gene>
<dbReference type="STRING" id="7232.A0A484BD67"/>
<feature type="transmembrane region" description="Helical" evidence="10">
    <location>
        <begin position="43"/>
        <end position="67"/>
    </location>
</feature>
<organism evidence="12 13">
    <name type="scientific">Drosophila navojoa</name>
    <name type="common">Fruit fly</name>
    <dbReference type="NCBI Taxonomy" id="7232"/>
    <lineage>
        <taxon>Eukaryota</taxon>
        <taxon>Metazoa</taxon>
        <taxon>Ecdysozoa</taxon>
        <taxon>Arthropoda</taxon>
        <taxon>Hexapoda</taxon>
        <taxon>Insecta</taxon>
        <taxon>Pterygota</taxon>
        <taxon>Neoptera</taxon>
        <taxon>Endopterygota</taxon>
        <taxon>Diptera</taxon>
        <taxon>Brachycera</taxon>
        <taxon>Muscomorpha</taxon>
        <taxon>Ephydroidea</taxon>
        <taxon>Drosophilidae</taxon>
        <taxon>Drosophila</taxon>
    </lineage>
</organism>
<evidence type="ECO:0000256" key="2">
    <source>
        <dbReference type="ARBA" id="ARBA00022475"/>
    </source>
</evidence>
<dbReference type="Proteomes" id="UP000295192">
    <property type="component" value="Unassembled WGS sequence"/>
</dbReference>
<evidence type="ECO:0000256" key="7">
    <source>
        <dbReference type="ARBA" id="ARBA00023170"/>
    </source>
</evidence>
<evidence type="ECO:0000256" key="9">
    <source>
        <dbReference type="ARBA" id="ARBA00023224"/>
    </source>
</evidence>
<dbReference type="EMBL" id="LSRL02000072">
    <property type="protein sequence ID" value="TDG45725.1"/>
    <property type="molecule type" value="Genomic_DNA"/>
</dbReference>
<keyword evidence="5 10" id="KW-0297">G-protein coupled receptor</keyword>
<evidence type="ECO:0000256" key="3">
    <source>
        <dbReference type="ARBA" id="ARBA00022692"/>
    </source>
</evidence>
<dbReference type="FunFam" id="1.20.1070.10:FF:000188">
    <property type="entry name" value="Neuropeptide S receptor"/>
    <property type="match status" value="1"/>
</dbReference>
<dbReference type="PANTHER" id="PTHR24224">
    <property type="entry name" value="CARDIOACCELERATORY PEPTIDE RECEPTOR-RELATED"/>
    <property type="match status" value="1"/>
</dbReference>
<evidence type="ECO:0000256" key="6">
    <source>
        <dbReference type="ARBA" id="ARBA00023136"/>
    </source>
</evidence>
<evidence type="ECO:0000313" key="12">
    <source>
        <dbReference type="EMBL" id="TDG45725.1"/>
    </source>
</evidence>
<keyword evidence="13" id="KW-1185">Reference proteome</keyword>
<dbReference type="PROSITE" id="PS00237">
    <property type="entry name" value="G_PROTEIN_RECEP_F1_1"/>
    <property type="match status" value="1"/>
</dbReference>
<evidence type="ECO:0000256" key="5">
    <source>
        <dbReference type="ARBA" id="ARBA00023040"/>
    </source>
</evidence>
<keyword evidence="7 10" id="KW-0675">Receptor</keyword>
<dbReference type="SUPFAM" id="SSF81321">
    <property type="entry name" value="Family A G protein-coupled receptor-like"/>
    <property type="match status" value="1"/>
</dbReference>
<dbReference type="PRINTS" id="PR00896">
    <property type="entry name" value="VASOPRESSINR"/>
</dbReference>
<dbReference type="PRINTS" id="PR00237">
    <property type="entry name" value="GPCRRHODOPSN"/>
</dbReference>
<keyword evidence="2" id="KW-1003">Cell membrane</keyword>